<sequence length="429" mass="49955">MSYDIKFDDINSIYAKKIFPNKCQLLIEKLPWSFTTSIGVWVKVGSKYDKEDEKGLSHLIEHLLFRGTQNRSAQEIVNYMESVGGEINAFTERELTCFSVKILKGDVQRGIELLYDLVAKPLFNDEDIAKEKEIVKREIEEQEEDYHLRVHDLLIKNMYPNSLGYHIYGDKKNLDNLSKEKIENFYRKFYIPENIAISVTGNFDESLIEDLVKRTFASLPTSHFSPNQLIVPTIKRNLSFFEKDVEQTYFCLGTEGLKQTDPDRVIMFVISSLLGEGMSSRLYKKVREEFGLAYTIYSYYTLYVETGAFLITGITQNGQLKSVLEILKNELYNICNFKVSKEELNMAKAKLQGNFFFNLEQVANRMIRLSKLNDWHGRHYSITEELKMIEIISIDDVVRVADRLFKSDNWNLSIIGRNLEINLKEMFVL</sequence>
<evidence type="ECO:0000313" key="6">
    <source>
        <dbReference type="Proteomes" id="UP000186102"/>
    </source>
</evidence>
<dbReference type="PANTHER" id="PTHR11851">
    <property type="entry name" value="METALLOPROTEASE"/>
    <property type="match status" value="1"/>
</dbReference>
<comment type="caution">
    <text evidence="5">The sequence shown here is derived from an EMBL/GenBank/DDBJ whole genome shotgun (WGS) entry which is preliminary data.</text>
</comment>
<dbReference type="GO" id="GO:0046872">
    <property type="term" value="F:metal ion binding"/>
    <property type="evidence" value="ECO:0007669"/>
    <property type="project" value="InterPro"/>
</dbReference>
<proteinExistence type="inferred from homology"/>
<name>A0A1Q8QPY6_9FIRM</name>
<dbReference type="RefSeq" id="WP_075366040.1">
    <property type="nucleotide sequence ID" value="NZ_MLBF01000033.1"/>
</dbReference>
<dbReference type="InterPro" id="IPR001431">
    <property type="entry name" value="Pept_M16_Zn_BS"/>
</dbReference>
<gene>
    <name evidence="5" type="ORF">DSOL_3580</name>
</gene>
<evidence type="ECO:0000313" key="5">
    <source>
        <dbReference type="EMBL" id="OLN29404.1"/>
    </source>
</evidence>
<dbReference type="AlphaFoldDB" id="A0A1Q8QPY6"/>
<reference evidence="5 6" key="1">
    <citation type="submission" date="2016-09" db="EMBL/GenBank/DDBJ databases">
        <title>Complete genome of Desulfosporosinus sp. OL.</title>
        <authorList>
            <person name="Mardanov A."/>
            <person name="Beletsky A."/>
            <person name="Panova A."/>
            <person name="Karnachuk O."/>
            <person name="Ravin N."/>
        </authorList>
    </citation>
    <scope>NUCLEOTIDE SEQUENCE [LARGE SCALE GENOMIC DNA]</scope>
    <source>
        <strain evidence="5 6">OL</strain>
    </source>
</reference>
<dbReference type="STRING" id="1888891.DSOL_3580"/>
<comment type="similarity">
    <text evidence="1 2">Belongs to the peptidase M16 family.</text>
</comment>
<evidence type="ECO:0000259" key="4">
    <source>
        <dbReference type="Pfam" id="PF05193"/>
    </source>
</evidence>
<accession>A0A1Q8QPY6</accession>
<dbReference type="InterPro" id="IPR007863">
    <property type="entry name" value="Peptidase_M16_C"/>
</dbReference>
<protein>
    <submittedName>
        <fullName evidence="5">Peptidase, M16 family</fullName>
    </submittedName>
</protein>
<organism evidence="5 6">
    <name type="scientific">Desulfosporosinus metallidurans</name>
    <dbReference type="NCBI Taxonomy" id="1888891"/>
    <lineage>
        <taxon>Bacteria</taxon>
        <taxon>Bacillati</taxon>
        <taxon>Bacillota</taxon>
        <taxon>Clostridia</taxon>
        <taxon>Eubacteriales</taxon>
        <taxon>Desulfitobacteriaceae</taxon>
        <taxon>Desulfosporosinus</taxon>
    </lineage>
</organism>
<dbReference type="Pfam" id="PF00675">
    <property type="entry name" value="Peptidase_M16"/>
    <property type="match status" value="1"/>
</dbReference>
<keyword evidence="6" id="KW-1185">Reference proteome</keyword>
<dbReference type="SUPFAM" id="SSF63411">
    <property type="entry name" value="LuxS/MPP-like metallohydrolase"/>
    <property type="match status" value="2"/>
</dbReference>
<feature type="domain" description="Peptidase M16 N-terminal" evidence="3">
    <location>
        <begin position="34"/>
        <end position="170"/>
    </location>
</feature>
<dbReference type="GO" id="GO:0004222">
    <property type="term" value="F:metalloendopeptidase activity"/>
    <property type="evidence" value="ECO:0007669"/>
    <property type="project" value="InterPro"/>
</dbReference>
<dbReference type="InterPro" id="IPR011765">
    <property type="entry name" value="Pept_M16_N"/>
</dbReference>
<dbReference type="PROSITE" id="PS00143">
    <property type="entry name" value="INSULINASE"/>
    <property type="match status" value="1"/>
</dbReference>
<evidence type="ECO:0000256" key="1">
    <source>
        <dbReference type="ARBA" id="ARBA00007261"/>
    </source>
</evidence>
<dbReference type="GO" id="GO:0006508">
    <property type="term" value="P:proteolysis"/>
    <property type="evidence" value="ECO:0007669"/>
    <property type="project" value="InterPro"/>
</dbReference>
<dbReference type="Pfam" id="PF05193">
    <property type="entry name" value="Peptidase_M16_C"/>
    <property type="match status" value="1"/>
</dbReference>
<dbReference type="InterPro" id="IPR011249">
    <property type="entry name" value="Metalloenz_LuxS/M16"/>
</dbReference>
<feature type="domain" description="Peptidase M16 C-terminal" evidence="4">
    <location>
        <begin position="176"/>
        <end position="351"/>
    </location>
</feature>
<dbReference type="PANTHER" id="PTHR11851:SF49">
    <property type="entry name" value="MITOCHONDRIAL-PROCESSING PEPTIDASE SUBUNIT ALPHA"/>
    <property type="match status" value="1"/>
</dbReference>
<evidence type="ECO:0000259" key="3">
    <source>
        <dbReference type="Pfam" id="PF00675"/>
    </source>
</evidence>
<evidence type="ECO:0000256" key="2">
    <source>
        <dbReference type="RuleBase" id="RU004447"/>
    </source>
</evidence>
<dbReference type="InterPro" id="IPR050361">
    <property type="entry name" value="MPP/UQCRC_Complex"/>
</dbReference>
<dbReference type="Gene3D" id="3.30.830.10">
    <property type="entry name" value="Metalloenzyme, LuxS/M16 peptidase-like"/>
    <property type="match status" value="2"/>
</dbReference>
<dbReference type="Proteomes" id="UP000186102">
    <property type="component" value="Unassembled WGS sequence"/>
</dbReference>
<dbReference type="EMBL" id="MLBF01000033">
    <property type="protein sequence ID" value="OLN29404.1"/>
    <property type="molecule type" value="Genomic_DNA"/>
</dbReference>